<dbReference type="Gramene" id="Bo9g095490.1">
    <property type="protein sequence ID" value="Bo9g095490.1"/>
    <property type="gene ID" value="Bo9g095490"/>
</dbReference>
<reference evidence="2 3" key="1">
    <citation type="journal article" date="2014" name="Genome Biol.">
        <title>Transcriptome and methylome profiling reveals relics of genome dominance in the mesopolyploid Brassica oleracea.</title>
        <authorList>
            <person name="Parkin I.A."/>
            <person name="Koh C."/>
            <person name="Tang H."/>
            <person name="Robinson S.J."/>
            <person name="Kagale S."/>
            <person name="Clarke W.E."/>
            <person name="Town C.D."/>
            <person name="Nixon J."/>
            <person name="Krishnakumar V."/>
            <person name="Bidwell S.L."/>
            <person name="Denoeud F."/>
            <person name="Belcram H."/>
            <person name="Links M.G."/>
            <person name="Just J."/>
            <person name="Clarke C."/>
            <person name="Bender T."/>
            <person name="Huebert T."/>
            <person name="Mason A.S."/>
            <person name="Pires J.C."/>
            <person name="Barker G."/>
            <person name="Moore J."/>
            <person name="Walley P.G."/>
            <person name="Manoli S."/>
            <person name="Batley J."/>
            <person name="Edwards D."/>
            <person name="Nelson M.N."/>
            <person name="Wang X."/>
            <person name="Paterson A.H."/>
            <person name="King G."/>
            <person name="Bancroft I."/>
            <person name="Chalhoub B."/>
            <person name="Sharpe A.G."/>
        </authorList>
    </citation>
    <scope>NUCLEOTIDE SEQUENCE</scope>
    <source>
        <strain evidence="2 3">cv. TO1000</strain>
    </source>
</reference>
<name>A0A0D3E9K0_BRAOL</name>
<accession>A0A0D3E9K0</accession>
<proteinExistence type="predicted"/>
<dbReference type="AlphaFoldDB" id="A0A0D3E9K0"/>
<sequence length="199" mass="21298">MNSGRGPNPSPKAHVSGSLELVAGAIVCRDHVQLATTDNRPRPPSCSSRRDEAIDTNNAAIGVRTKPLEPPEVSPLRTRETHSPSQSAVGAAYSGHVPSSPTTVRWGRRARPPSSATAPPQPEIASAVAAGQLSEMDFCMPDCMRGYGQSVDRLDRSLVWSIKHLRAVTPSTLSEVFVWPVSGQRVRASLGSFLVAWVL</sequence>
<feature type="region of interest" description="Disordered" evidence="1">
    <location>
        <begin position="34"/>
        <end position="122"/>
    </location>
</feature>
<dbReference type="Proteomes" id="UP000032141">
    <property type="component" value="Chromosome C9"/>
</dbReference>
<evidence type="ECO:0000313" key="2">
    <source>
        <dbReference type="EnsemblPlants" id="Bo9g095490.1"/>
    </source>
</evidence>
<organism evidence="2 3">
    <name type="scientific">Brassica oleracea var. oleracea</name>
    <dbReference type="NCBI Taxonomy" id="109376"/>
    <lineage>
        <taxon>Eukaryota</taxon>
        <taxon>Viridiplantae</taxon>
        <taxon>Streptophyta</taxon>
        <taxon>Embryophyta</taxon>
        <taxon>Tracheophyta</taxon>
        <taxon>Spermatophyta</taxon>
        <taxon>Magnoliopsida</taxon>
        <taxon>eudicotyledons</taxon>
        <taxon>Gunneridae</taxon>
        <taxon>Pentapetalae</taxon>
        <taxon>rosids</taxon>
        <taxon>malvids</taxon>
        <taxon>Brassicales</taxon>
        <taxon>Brassicaceae</taxon>
        <taxon>Brassiceae</taxon>
        <taxon>Brassica</taxon>
    </lineage>
</organism>
<keyword evidence="3" id="KW-1185">Reference proteome</keyword>
<protein>
    <submittedName>
        <fullName evidence="2">Uncharacterized protein</fullName>
    </submittedName>
</protein>
<dbReference type="EnsemblPlants" id="Bo9g095490.1">
    <property type="protein sequence ID" value="Bo9g095490.1"/>
    <property type="gene ID" value="Bo9g095490"/>
</dbReference>
<reference evidence="2" key="2">
    <citation type="submission" date="2015-03" db="UniProtKB">
        <authorList>
            <consortium name="EnsemblPlants"/>
        </authorList>
    </citation>
    <scope>IDENTIFICATION</scope>
</reference>
<evidence type="ECO:0000313" key="3">
    <source>
        <dbReference type="Proteomes" id="UP000032141"/>
    </source>
</evidence>
<evidence type="ECO:0000256" key="1">
    <source>
        <dbReference type="SAM" id="MobiDB-lite"/>
    </source>
</evidence>
<dbReference type="HOGENOM" id="CLU_1373965_0_0_1"/>